<dbReference type="SMART" id="SM00261">
    <property type="entry name" value="FU"/>
    <property type="match status" value="3"/>
</dbReference>
<keyword evidence="4" id="KW-1185">Reference proteome</keyword>
<reference evidence="2 3" key="1">
    <citation type="journal article" date="2014" name="PLoS Genet.">
        <title>The Genome of Spironucleus salmonicida Highlights a Fish Pathogen Adapted to Fluctuating Environments.</title>
        <authorList>
            <person name="Xu F."/>
            <person name="Jerlstrom-Hultqvist J."/>
            <person name="Einarsson E."/>
            <person name="Astvaldsson A."/>
            <person name="Svard S.G."/>
            <person name="Andersson J.O."/>
        </authorList>
    </citation>
    <scope>NUCLEOTIDE SEQUENCE</scope>
    <source>
        <strain evidence="3">ATCC 50377</strain>
    </source>
</reference>
<dbReference type="AlphaFoldDB" id="V6LMB3"/>
<dbReference type="VEuPathDB" id="GiardiaDB:SS50377_24305"/>
<dbReference type="OrthoDB" id="300641at2759"/>
<protein>
    <submittedName>
        <fullName evidence="2">Cysteine-rich membrane protein 2</fullName>
    </submittedName>
</protein>
<keyword evidence="1" id="KW-0472">Membrane</keyword>
<accession>V6LMB3</accession>
<proteinExistence type="predicted"/>
<sequence>MNDAGTCTRFNANCKKNHFCPAVDSDTASVPCLPCTDNMILGQGCYCVDFTAITNCKGCNEAVCTECLSGTYLSRNRCENCQKGCSKCTNANTCTECMKGYDLDTTTGVCSLICNNNKQCQDAKLGYCNVIDRKCVPCDLKCEICGSIELCYKCNIVDQITTISGTCTPYCNSLKHGQYCDNGVAKPCTNNITSQCFCSASANCATCSDDKSQCASCLQNSILSSPGKCDQCVKGFEKIGNMCWRSAAQSQNKIGGGAIAGIIIAIIILIGAVGGGLAYYFTKRAKS</sequence>
<organism evidence="2">
    <name type="scientific">Spironucleus salmonicida</name>
    <dbReference type="NCBI Taxonomy" id="348837"/>
    <lineage>
        <taxon>Eukaryota</taxon>
        <taxon>Metamonada</taxon>
        <taxon>Diplomonadida</taxon>
        <taxon>Hexamitidae</taxon>
        <taxon>Hexamitinae</taxon>
        <taxon>Spironucleus</taxon>
    </lineage>
</organism>
<dbReference type="InterPro" id="IPR006212">
    <property type="entry name" value="Furin_repeat"/>
</dbReference>
<gene>
    <name evidence="2" type="ORF">SS50377_15292</name>
    <name evidence="3" type="ORF">SS50377_24305</name>
</gene>
<keyword evidence="1" id="KW-0812">Transmembrane</keyword>
<dbReference type="Proteomes" id="UP000018208">
    <property type="component" value="Unassembled WGS sequence"/>
</dbReference>
<feature type="transmembrane region" description="Helical" evidence="1">
    <location>
        <begin position="258"/>
        <end position="281"/>
    </location>
</feature>
<reference evidence="3" key="2">
    <citation type="submission" date="2020-12" db="EMBL/GenBank/DDBJ databases">
        <title>New Spironucleus salmonicida genome in near-complete chromosomes.</title>
        <authorList>
            <person name="Xu F."/>
            <person name="Kurt Z."/>
            <person name="Jimenez-Gonzalez A."/>
            <person name="Astvaldsson A."/>
            <person name="Andersson J.O."/>
            <person name="Svard S.G."/>
        </authorList>
    </citation>
    <scope>NUCLEOTIDE SEQUENCE</scope>
    <source>
        <strain evidence="3">ATCC 50377</strain>
    </source>
</reference>
<evidence type="ECO:0000313" key="3">
    <source>
        <dbReference type="EMBL" id="KAH0574350.1"/>
    </source>
</evidence>
<evidence type="ECO:0000256" key="1">
    <source>
        <dbReference type="SAM" id="Phobius"/>
    </source>
</evidence>
<dbReference type="EMBL" id="KI546107">
    <property type="protein sequence ID" value="EST44846.1"/>
    <property type="molecule type" value="Genomic_DNA"/>
</dbReference>
<dbReference type="SUPFAM" id="SSF57184">
    <property type="entry name" value="Growth factor receptor domain"/>
    <property type="match status" value="1"/>
</dbReference>
<evidence type="ECO:0000313" key="4">
    <source>
        <dbReference type="Proteomes" id="UP000018208"/>
    </source>
</evidence>
<dbReference type="InterPro" id="IPR009030">
    <property type="entry name" value="Growth_fac_rcpt_cys_sf"/>
</dbReference>
<evidence type="ECO:0000313" key="2">
    <source>
        <dbReference type="EMBL" id="EST44846.1"/>
    </source>
</evidence>
<keyword evidence="1" id="KW-1133">Transmembrane helix</keyword>
<name>V6LMB3_9EUKA</name>
<dbReference type="EMBL" id="AUWU02000004">
    <property type="protein sequence ID" value="KAH0574350.1"/>
    <property type="molecule type" value="Genomic_DNA"/>
</dbReference>